<keyword evidence="1" id="KW-0812">Transmembrane</keyword>
<dbReference type="AlphaFoldDB" id="K5VRF3"/>
<keyword evidence="3" id="KW-1185">Reference proteome</keyword>
<dbReference type="GeneID" id="18911750"/>
<protein>
    <submittedName>
        <fullName evidence="2">Uncharacterized protein</fullName>
    </submittedName>
</protein>
<sequence length="231" mass="25636">MYLLRVILVYLYAIFSALPWVRFPTPGTLQYPQLILTLGNVFSSALDMSGPTTLAPLWIPYPPDPLAKWAPSGNHGYWTFGSVNSSVDGPFPDVETEVFFGPTFEEHADSTTLFESADTTADAANNEQVPPADHNDPKAVQRKVILWSALSFILLVASVLPRDTPRLAKRWLDNISGKSALEADHGALSDVLREWVRVYDEHHAALAKHDEKWNALVIDSAALDDRPLEDL</sequence>
<accession>K5VRF3</accession>
<feature type="transmembrane region" description="Helical" evidence="1">
    <location>
        <begin position="144"/>
        <end position="161"/>
    </location>
</feature>
<dbReference type="RefSeq" id="XP_007402288.1">
    <property type="nucleotide sequence ID" value="XM_007402226.1"/>
</dbReference>
<dbReference type="HOGENOM" id="CLU_1202340_0_0_1"/>
<feature type="non-terminal residue" evidence="2">
    <location>
        <position position="231"/>
    </location>
</feature>
<dbReference type="InParanoid" id="K5VRF3"/>
<evidence type="ECO:0000313" key="3">
    <source>
        <dbReference type="Proteomes" id="UP000008370"/>
    </source>
</evidence>
<dbReference type="KEGG" id="pco:PHACADRAFT_201954"/>
<organism evidence="2 3">
    <name type="scientific">Phanerochaete carnosa (strain HHB-10118-sp)</name>
    <name type="common">White-rot fungus</name>
    <name type="synonym">Peniophora carnosa</name>
    <dbReference type="NCBI Taxonomy" id="650164"/>
    <lineage>
        <taxon>Eukaryota</taxon>
        <taxon>Fungi</taxon>
        <taxon>Dikarya</taxon>
        <taxon>Basidiomycota</taxon>
        <taxon>Agaricomycotina</taxon>
        <taxon>Agaricomycetes</taxon>
        <taxon>Polyporales</taxon>
        <taxon>Phanerochaetaceae</taxon>
        <taxon>Phanerochaete</taxon>
    </lineage>
</organism>
<proteinExistence type="predicted"/>
<reference evidence="2 3" key="1">
    <citation type="journal article" date="2012" name="BMC Genomics">
        <title>Comparative genomics of the white-rot fungi, Phanerochaete carnosa and P. chrysosporium, to elucidate the genetic basis of the distinct wood types they colonize.</title>
        <authorList>
            <person name="Suzuki H."/>
            <person name="MacDonald J."/>
            <person name="Syed K."/>
            <person name="Salamov A."/>
            <person name="Hori C."/>
            <person name="Aerts A."/>
            <person name="Henrissat B."/>
            <person name="Wiebenga A."/>
            <person name="vanKuyk P.A."/>
            <person name="Barry K."/>
            <person name="Lindquist E."/>
            <person name="LaButti K."/>
            <person name="Lapidus A."/>
            <person name="Lucas S."/>
            <person name="Coutinho P."/>
            <person name="Gong Y."/>
            <person name="Samejima M."/>
            <person name="Mahadevan R."/>
            <person name="Abou-Zaid M."/>
            <person name="de Vries R.P."/>
            <person name="Igarashi K."/>
            <person name="Yadav J.S."/>
            <person name="Grigoriev I.V."/>
            <person name="Master E.R."/>
        </authorList>
    </citation>
    <scope>NUCLEOTIDE SEQUENCE [LARGE SCALE GENOMIC DNA]</scope>
    <source>
        <strain evidence="2 3">HHB-10118-sp</strain>
    </source>
</reference>
<evidence type="ECO:0000256" key="1">
    <source>
        <dbReference type="SAM" id="Phobius"/>
    </source>
</evidence>
<keyword evidence="1" id="KW-1133">Transmembrane helix</keyword>
<gene>
    <name evidence="2" type="ORF">PHACADRAFT_201954</name>
</gene>
<dbReference type="Proteomes" id="UP000008370">
    <property type="component" value="Unassembled WGS sequence"/>
</dbReference>
<dbReference type="EMBL" id="JH930527">
    <property type="protein sequence ID" value="EKM49164.1"/>
    <property type="molecule type" value="Genomic_DNA"/>
</dbReference>
<feature type="transmembrane region" description="Helical" evidence="1">
    <location>
        <begin position="6"/>
        <end position="23"/>
    </location>
</feature>
<keyword evidence="1" id="KW-0472">Membrane</keyword>
<evidence type="ECO:0000313" key="2">
    <source>
        <dbReference type="EMBL" id="EKM49164.1"/>
    </source>
</evidence>
<name>K5VRF3_PHACS</name>